<dbReference type="EMBL" id="JAPEVG010000349">
    <property type="protein sequence ID" value="KAJ8468210.1"/>
    <property type="molecule type" value="Genomic_DNA"/>
</dbReference>
<dbReference type="Gene3D" id="3.80.10.10">
    <property type="entry name" value="Ribonuclease Inhibitor"/>
    <property type="match status" value="1"/>
</dbReference>
<protein>
    <submittedName>
        <fullName evidence="1">Uncharacterized protein</fullName>
    </submittedName>
</protein>
<name>A0AAD7TN84_9APHY</name>
<dbReference type="Proteomes" id="UP001215151">
    <property type="component" value="Unassembled WGS sequence"/>
</dbReference>
<dbReference type="InterPro" id="IPR032675">
    <property type="entry name" value="LRR_dom_sf"/>
</dbReference>
<comment type="caution">
    <text evidence="1">The sequence shown here is derived from an EMBL/GenBank/DDBJ whole genome shotgun (WGS) entry which is preliminary data.</text>
</comment>
<evidence type="ECO:0000313" key="2">
    <source>
        <dbReference type="Proteomes" id="UP001215151"/>
    </source>
</evidence>
<evidence type="ECO:0000313" key="1">
    <source>
        <dbReference type="EMBL" id="KAJ8468210.1"/>
    </source>
</evidence>
<reference evidence="1" key="1">
    <citation type="submission" date="2022-11" db="EMBL/GenBank/DDBJ databases">
        <title>Genome Sequence of Cubamyces cubensis.</title>
        <authorList>
            <person name="Buettner E."/>
        </authorList>
    </citation>
    <scope>NUCLEOTIDE SEQUENCE</scope>
    <source>
        <strain evidence="1">MPL-01</strain>
    </source>
</reference>
<dbReference type="AlphaFoldDB" id="A0AAD7TN84"/>
<keyword evidence="2" id="KW-1185">Reference proteome</keyword>
<proteinExistence type="predicted"/>
<dbReference type="SUPFAM" id="SSF52047">
    <property type="entry name" value="RNI-like"/>
    <property type="match status" value="1"/>
</dbReference>
<organism evidence="1 2">
    <name type="scientific">Trametes cubensis</name>
    <dbReference type="NCBI Taxonomy" id="1111947"/>
    <lineage>
        <taxon>Eukaryota</taxon>
        <taxon>Fungi</taxon>
        <taxon>Dikarya</taxon>
        <taxon>Basidiomycota</taxon>
        <taxon>Agaricomycotina</taxon>
        <taxon>Agaricomycetes</taxon>
        <taxon>Polyporales</taxon>
        <taxon>Polyporaceae</taxon>
        <taxon>Trametes</taxon>
    </lineage>
</organism>
<gene>
    <name evidence="1" type="ORF">ONZ51_g9784</name>
</gene>
<accession>A0AAD7TN84</accession>
<sequence length="659" mass="73748">MPPRSAAAAATANAMAGPSNLNAASAAAAQDELTATVFGAVESLSQVRKANFLLETSLALIEGGSRLAVRSSGRKGDEGADERCTVTHRYGDEVENYLDVYLRTPGLERHDVARALLARGNARKTAGEKLLARAQQDFQAVAKLDPSNRELQGYLRRSNMIHFVDEPASQRAPPEVWELIARFIPRYHLRSWLFVSAFHRDIAVRLIFHTIDLYFGEDQDLNRGLDIFDRVKADPVFASRVKALRLHWAYEENDMFDLMTRMFKSALPAFIALREFEWIGYPELRAEMVQAVLQTHPNLHTLGLIGWHFDAVGVSAFGGLRKFILRAEDDDGFADMGEVRTVLDQNQGTLKHLTLGAYLQRNHSWDHAFQSATIRNLTHLELVDTRISHVVLARIAHAHRLQSLTLHGTFEEPCSASVVFGSDHVIDGIHTLLPHLEEFRFIMVGHDDDQSLFQSVTQFLRQRPKLRRLDLGCCPWDLVQTVLPDLTNLHALRVRIANLTDASLRALLDVIPRAITAIHLETAVSAKPIHEYAPSFSVFRSLAMLHLNGNLRRPQPNLLSDKEYQVQTELWASSARSIARTLPSLDFLGWHGEHYVVVRGSGGGGGSSGPDGEKVELKELPSRRRLDCAKGVDLGCEDAAWIERKDLPMDYEMPGLQQT</sequence>